<feature type="compositionally biased region" description="Basic and acidic residues" evidence="1">
    <location>
        <begin position="87"/>
        <end position="113"/>
    </location>
</feature>
<sequence>MGEEARAVKTRVGTFSPGRSIERGTASSAEGRISTESEEVVEAAGSEKQRRKEQCQKGKFGRKGREEEREGFQNRGFTKKVVLGEIRGGEQRFKENLRGRERNLQQLNREKANTRHTNSKHP</sequence>
<gene>
    <name evidence="2" type="ORF">SHERM_21730</name>
</gene>
<feature type="region of interest" description="Disordered" evidence="1">
    <location>
        <begin position="87"/>
        <end position="122"/>
    </location>
</feature>
<dbReference type="EMBL" id="CACSLK010025084">
    <property type="protein sequence ID" value="CAA0824868.1"/>
    <property type="molecule type" value="Genomic_DNA"/>
</dbReference>
<evidence type="ECO:0000313" key="3">
    <source>
        <dbReference type="Proteomes" id="UP001153555"/>
    </source>
</evidence>
<keyword evidence="3" id="KW-1185">Reference proteome</keyword>
<dbReference type="Proteomes" id="UP001153555">
    <property type="component" value="Unassembled WGS sequence"/>
</dbReference>
<feature type="compositionally biased region" description="Basic and acidic residues" evidence="1">
    <location>
        <begin position="45"/>
        <end position="56"/>
    </location>
</feature>
<proteinExistence type="predicted"/>
<reference evidence="2" key="1">
    <citation type="submission" date="2019-12" db="EMBL/GenBank/DDBJ databases">
        <authorList>
            <person name="Scholes J."/>
        </authorList>
    </citation>
    <scope>NUCLEOTIDE SEQUENCE</scope>
</reference>
<feature type="compositionally biased region" description="Basic and acidic residues" evidence="1">
    <location>
        <begin position="63"/>
        <end position="72"/>
    </location>
</feature>
<evidence type="ECO:0000256" key="1">
    <source>
        <dbReference type="SAM" id="MobiDB-lite"/>
    </source>
</evidence>
<dbReference type="AlphaFoldDB" id="A0A9N7NAY6"/>
<organism evidence="2 3">
    <name type="scientific">Striga hermonthica</name>
    <name type="common">Purple witchweed</name>
    <name type="synonym">Buchnera hermonthica</name>
    <dbReference type="NCBI Taxonomy" id="68872"/>
    <lineage>
        <taxon>Eukaryota</taxon>
        <taxon>Viridiplantae</taxon>
        <taxon>Streptophyta</taxon>
        <taxon>Embryophyta</taxon>
        <taxon>Tracheophyta</taxon>
        <taxon>Spermatophyta</taxon>
        <taxon>Magnoliopsida</taxon>
        <taxon>eudicotyledons</taxon>
        <taxon>Gunneridae</taxon>
        <taxon>Pentapetalae</taxon>
        <taxon>asterids</taxon>
        <taxon>lamiids</taxon>
        <taxon>Lamiales</taxon>
        <taxon>Orobanchaceae</taxon>
        <taxon>Buchnereae</taxon>
        <taxon>Striga</taxon>
    </lineage>
</organism>
<feature type="region of interest" description="Disordered" evidence="1">
    <location>
        <begin position="1"/>
        <end position="75"/>
    </location>
</feature>
<evidence type="ECO:0000313" key="2">
    <source>
        <dbReference type="EMBL" id="CAA0824868.1"/>
    </source>
</evidence>
<feature type="non-terminal residue" evidence="2">
    <location>
        <position position="122"/>
    </location>
</feature>
<accession>A0A9N7NAY6</accession>
<protein>
    <submittedName>
        <fullName evidence="2">Uncharacterized protein</fullName>
    </submittedName>
</protein>
<name>A0A9N7NAY6_STRHE</name>
<comment type="caution">
    <text evidence="2">The sequence shown here is derived from an EMBL/GenBank/DDBJ whole genome shotgun (WGS) entry which is preliminary data.</text>
</comment>